<evidence type="ECO:0000313" key="1">
    <source>
        <dbReference type="EMBL" id="HDD43409.1"/>
    </source>
</evidence>
<comment type="caution">
    <text evidence="1">The sequence shown here is derived from an EMBL/GenBank/DDBJ whole genome shotgun (WGS) entry which is preliminary data.</text>
</comment>
<protein>
    <recommendedName>
        <fullName evidence="2">Helix-turn-helix domain-containing protein</fullName>
    </recommendedName>
</protein>
<proteinExistence type="predicted"/>
<name>A0A7C0Y4E6_DESA2</name>
<reference evidence="1" key="1">
    <citation type="journal article" date="2020" name="mSystems">
        <title>Genome- and Community-Level Interaction Insights into Carbon Utilization and Element Cycling Functions of Hydrothermarchaeota in Hydrothermal Sediment.</title>
        <authorList>
            <person name="Zhou Z."/>
            <person name="Liu Y."/>
            <person name="Xu W."/>
            <person name="Pan J."/>
            <person name="Luo Z.H."/>
            <person name="Li M."/>
        </authorList>
    </citation>
    <scope>NUCLEOTIDE SEQUENCE [LARGE SCALE GENOMIC DNA]</scope>
    <source>
        <strain evidence="1">HyVt-233</strain>
    </source>
</reference>
<gene>
    <name evidence="1" type="ORF">ENG63_00905</name>
</gene>
<evidence type="ECO:0008006" key="2">
    <source>
        <dbReference type="Google" id="ProtNLM"/>
    </source>
</evidence>
<organism evidence="1">
    <name type="scientific">Desulfofervidus auxilii</name>
    <dbReference type="NCBI Taxonomy" id="1621989"/>
    <lineage>
        <taxon>Bacteria</taxon>
        <taxon>Pseudomonadati</taxon>
        <taxon>Thermodesulfobacteriota</taxon>
        <taxon>Candidatus Desulfofervidia</taxon>
        <taxon>Candidatus Desulfofervidales</taxon>
        <taxon>Candidatus Desulfofervidaceae</taxon>
        <taxon>Candidatus Desulfofervidus</taxon>
    </lineage>
</organism>
<dbReference type="EMBL" id="DRBS01000038">
    <property type="protein sequence ID" value="HDD43409.1"/>
    <property type="molecule type" value="Genomic_DNA"/>
</dbReference>
<sequence>MRLIKSKEVIKLKHQGFSFAKIGCILGIHKGTAYRLYKKGLANPNYFERVGNKALRTSRPFLTERFSGKWSLILYVVLPRYLKKRLGNSIKFMTLYDYFLDFAYTTPFPNARNPYAYFWGHVRKVLNGVFTLYGKVYQNKKEIPREDFIEVAGAEDRLKFIASD</sequence>
<dbReference type="AlphaFoldDB" id="A0A7C0Y4E6"/>
<dbReference type="Proteomes" id="UP000886289">
    <property type="component" value="Unassembled WGS sequence"/>
</dbReference>
<accession>A0A7C0Y4E6</accession>